<organism evidence="2 7">
    <name type="scientific">Phytophthora rubi</name>
    <dbReference type="NCBI Taxonomy" id="129364"/>
    <lineage>
        <taxon>Eukaryota</taxon>
        <taxon>Sar</taxon>
        <taxon>Stramenopiles</taxon>
        <taxon>Oomycota</taxon>
        <taxon>Peronosporomycetes</taxon>
        <taxon>Peronosporales</taxon>
        <taxon>Peronosporaceae</taxon>
        <taxon>Phytophthora</taxon>
    </lineage>
</organism>
<dbReference type="Proteomes" id="UP000435112">
    <property type="component" value="Unassembled WGS sequence"/>
</dbReference>
<feature type="region of interest" description="Disordered" evidence="1">
    <location>
        <begin position="293"/>
        <end position="312"/>
    </location>
</feature>
<evidence type="ECO:0000313" key="3">
    <source>
        <dbReference type="EMBL" id="KAE8982048.1"/>
    </source>
</evidence>
<dbReference type="EMBL" id="QXFV01002900">
    <property type="protein sequence ID" value="KAE8982048.1"/>
    <property type="molecule type" value="Genomic_DNA"/>
</dbReference>
<dbReference type="Proteomes" id="UP000429607">
    <property type="component" value="Unassembled WGS sequence"/>
</dbReference>
<dbReference type="Proteomes" id="UP000434957">
    <property type="component" value="Unassembled WGS sequence"/>
</dbReference>
<dbReference type="EMBL" id="QXFU01002927">
    <property type="protein sequence ID" value="KAE8980108.1"/>
    <property type="molecule type" value="Genomic_DNA"/>
</dbReference>
<proteinExistence type="predicted"/>
<evidence type="ECO:0000313" key="6">
    <source>
        <dbReference type="Proteomes" id="UP000434957"/>
    </source>
</evidence>
<dbReference type="OrthoDB" id="78207at2759"/>
<feature type="region of interest" description="Disordered" evidence="1">
    <location>
        <begin position="333"/>
        <end position="377"/>
    </location>
</feature>
<evidence type="ECO:0000313" key="7">
    <source>
        <dbReference type="Proteomes" id="UP000435112"/>
    </source>
</evidence>
<comment type="caution">
    <text evidence="2">The sequence shown here is derived from an EMBL/GenBank/DDBJ whole genome shotgun (WGS) entry which is preliminary data.</text>
</comment>
<evidence type="ECO:0000313" key="2">
    <source>
        <dbReference type="EMBL" id="KAE8980108.1"/>
    </source>
</evidence>
<evidence type="ECO:0000313" key="5">
    <source>
        <dbReference type="Proteomes" id="UP000429607"/>
    </source>
</evidence>
<feature type="region of interest" description="Disordered" evidence="1">
    <location>
        <begin position="252"/>
        <end position="271"/>
    </location>
</feature>
<protein>
    <submittedName>
        <fullName evidence="2">Uncharacterized protein</fullName>
    </submittedName>
</protein>
<evidence type="ECO:0000313" key="4">
    <source>
        <dbReference type="EMBL" id="KAE9291209.1"/>
    </source>
</evidence>
<reference evidence="5 7" key="1">
    <citation type="submission" date="2018-09" db="EMBL/GenBank/DDBJ databases">
        <title>Genomic investigation of the strawberry pathogen Phytophthora fragariae indicates pathogenicity is determined by transcriptional variation in three key races.</title>
        <authorList>
            <person name="Adams T.M."/>
            <person name="Armitage A.D."/>
            <person name="Sobczyk M.K."/>
            <person name="Bates H.J."/>
            <person name="Dunwell J.M."/>
            <person name="Nellist C.F."/>
            <person name="Harrison R.J."/>
        </authorList>
    </citation>
    <scope>NUCLEOTIDE SEQUENCE [LARGE SCALE GENOMIC DNA]</scope>
    <source>
        <strain evidence="3 5">SCRP249</strain>
        <strain evidence="2 7">SCRP324</strain>
        <strain evidence="4 6">SCRP333</strain>
    </source>
</reference>
<accession>A0A6A3IHX7</accession>
<dbReference type="AlphaFoldDB" id="A0A6A3IHX7"/>
<feature type="compositionally biased region" description="Basic and acidic residues" evidence="1">
    <location>
        <begin position="193"/>
        <end position="209"/>
    </location>
</feature>
<sequence>MTESWVATVAATAARHSTAEDSPDDGYLQVDAANLQDDGKQAAQNEQNCCIGCFRLMPFSSESLQPENCEPDSLSDRGKGPPEPELLCASCIHHLAGKSSKSPAAQSLGGVLSPLPKLSLLVKAEAKCQDQMQLLRGQQEILMQQRESLQATKRAKEEAVAAERELARQRRKHFLMIQERRKREEELKFLQFQVEEHTSRSEQEGGGDKPKKKKPKPPNAADTALQRRRSELAAGLDAGNVSLPRVVEPVGKHTETHASHASPGIDNGSAAETHSANLYERRRQMMACYSQDSPLIDGRKPRRLPFPKPVTGTSMMRRRQTLDNNAQITTLATNHRQQNARKQAKSPAPKATKLRPLEEQKRDIKTKSQHQQHDNNQYEEFHARVNNETASSKWLSEPPRRLVDTSAPLTAEIKPVSWAYELAKDVLPQDDPHEEVGAMGFAAPLPPVAEENAFTLFPLQRQLPIPTFPPSQHEPQAKAAAKVPRWEYSAERLSSLLEKYNVSVSAVTAAAPKRLAGIVTSAGEPATQLQLH</sequence>
<dbReference type="EMBL" id="QXFT01002941">
    <property type="protein sequence ID" value="KAE9291209.1"/>
    <property type="molecule type" value="Genomic_DNA"/>
</dbReference>
<evidence type="ECO:0000256" key="1">
    <source>
        <dbReference type="SAM" id="MobiDB-lite"/>
    </source>
</evidence>
<feature type="compositionally biased region" description="Basic and acidic residues" evidence="1">
    <location>
        <begin position="355"/>
        <end position="366"/>
    </location>
</feature>
<gene>
    <name evidence="3" type="ORF">PR001_g23832</name>
    <name evidence="2" type="ORF">PR002_g24224</name>
    <name evidence="4" type="ORF">PR003_g25098</name>
</gene>
<keyword evidence="6" id="KW-1185">Reference proteome</keyword>
<feature type="region of interest" description="Disordered" evidence="1">
    <location>
        <begin position="193"/>
        <end position="225"/>
    </location>
</feature>
<name>A0A6A3IHX7_9STRA</name>